<keyword evidence="4" id="KW-1185">Reference proteome</keyword>
<dbReference type="Gene3D" id="1.20.5.900">
    <property type="entry name" value="transmembrane domain of human cd4"/>
    <property type="match status" value="1"/>
</dbReference>
<proteinExistence type="predicted"/>
<organism evidence="3 4">
    <name type="scientific">Armillaria novae-zelandiae</name>
    <dbReference type="NCBI Taxonomy" id="153914"/>
    <lineage>
        <taxon>Eukaryota</taxon>
        <taxon>Fungi</taxon>
        <taxon>Dikarya</taxon>
        <taxon>Basidiomycota</taxon>
        <taxon>Agaricomycotina</taxon>
        <taxon>Agaricomycetes</taxon>
        <taxon>Agaricomycetidae</taxon>
        <taxon>Agaricales</taxon>
        <taxon>Marasmiineae</taxon>
        <taxon>Physalacriaceae</taxon>
        <taxon>Armillaria</taxon>
    </lineage>
</organism>
<comment type="caution">
    <text evidence="3">The sequence shown here is derived from an EMBL/GenBank/DDBJ whole genome shotgun (WGS) entry which is preliminary data.</text>
</comment>
<name>A0AA39NS73_9AGAR</name>
<dbReference type="EMBL" id="JAUEPR010000059">
    <property type="protein sequence ID" value="KAK0470720.1"/>
    <property type="molecule type" value="Genomic_DNA"/>
</dbReference>
<keyword evidence="2" id="KW-1133">Transmembrane helix</keyword>
<gene>
    <name evidence="3" type="ORF">IW261DRAFT_923392</name>
</gene>
<reference evidence="3" key="1">
    <citation type="submission" date="2023-06" db="EMBL/GenBank/DDBJ databases">
        <authorList>
            <consortium name="Lawrence Berkeley National Laboratory"/>
            <person name="Ahrendt S."/>
            <person name="Sahu N."/>
            <person name="Indic B."/>
            <person name="Wong-Bajracharya J."/>
            <person name="Merenyi Z."/>
            <person name="Ke H.-M."/>
            <person name="Monk M."/>
            <person name="Kocsube S."/>
            <person name="Drula E."/>
            <person name="Lipzen A."/>
            <person name="Balint B."/>
            <person name="Henrissat B."/>
            <person name="Andreopoulos B."/>
            <person name="Martin F.M."/>
            <person name="Harder C.B."/>
            <person name="Rigling D."/>
            <person name="Ford K.L."/>
            <person name="Foster G.D."/>
            <person name="Pangilinan J."/>
            <person name="Papanicolaou A."/>
            <person name="Barry K."/>
            <person name="LaButti K."/>
            <person name="Viragh M."/>
            <person name="Koriabine M."/>
            <person name="Yan M."/>
            <person name="Riley R."/>
            <person name="Champramary S."/>
            <person name="Plett K.L."/>
            <person name="Tsai I.J."/>
            <person name="Slot J."/>
            <person name="Sipos G."/>
            <person name="Plett J."/>
            <person name="Nagy L.G."/>
            <person name="Grigoriev I.V."/>
        </authorList>
    </citation>
    <scope>NUCLEOTIDE SEQUENCE</scope>
    <source>
        <strain evidence="3">ICMP 16352</strain>
    </source>
</reference>
<feature type="transmembrane region" description="Helical" evidence="2">
    <location>
        <begin position="75"/>
        <end position="98"/>
    </location>
</feature>
<sequence length="197" mass="22118">MSLLDGQHGEFSVRPEEIYSFIWIHSSQCEPHDSSTTSFGTTVSSTTTTTQDSETESSPYTSPIYSSTTPSSHKILIIGSILGVIAFILLLLILVFLFHRRCKRQRNNTNRVSQILLEPYCQEKVPSTTTPSQTSRCQDEPEVLRDRARLGELEETVQILVNNQRRYSIRQSETDLQPPPDYASASSGADGFLLYPV</sequence>
<keyword evidence="2" id="KW-0472">Membrane</keyword>
<dbReference type="AlphaFoldDB" id="A0AA39NS73"/>
<protein>
    <submittedName>
        <fullName evidence="3">Uncharacterized protein</fullName>
    </submittedName>
</protein>
<evidence type="ECO:0000256" key="2">
    <source>
        <dbReference type="SAM" id="Phobius"/>
    </source>
</evidence>
<keyword evidence="2" id="KW-0812">Transmembrane</keyword>
<evidence type="ECO:0000256" key="1">
    <source>
        <dbReference type="SAM" id="MobiDB-lite"/>
    </source>
</evidence>
<evidence type="ECO:0000313" key="4">
    <source>
        <dbReference type="Proteomes" id="UP001175227"/>
    </source>
</evidence>
<dbReference type="Proteomes" id="UP001175227">
    <property type="component" value="Unassembled WGS sequence"/>
</dbReference>
<feature type="region of interest" description="Disordered" evidence="1">
    <location>
        <begin position="34"/>
        <end position="69"/>
    </location>
</feature>
<evidence type="ECO:0000313" key="3">
    <source>
        <dbReference type="EMBL" id="KAK0470720.1"/>
    </source>
</evidence>
<accession>A0AA39NS73</accession>